<evidence type="ECO:0000313" key="2">
    <source>
        <dbReference type="Proteomes" id="UP000095282"/>
    </source>
</evidence>
<reference evidence="3" key="1">
    <citation type="submission" date="2016-11" db="UniProtKB">
        <authorList>
            <consortium name="WormBaseParasite"/>
        </authorList>
    </citation>
    <scope>IDENTIFICATION</scope>
</reference>
<keyword evidence="2" id="KW-1185">Reference proteome</keyword>
<name>A0A1I7T7M3_9PELO</name>
<dbReference type="AlphaFoldDB" id="A0A1I7T7M3"/>
<evidence type="ECO:0000313" key="3">
    <source>
        <dbReference type="WBParaSite" id="Csp11.Scaffold533.g3203.t1"/>
    </source>
</evidence>
<dbReference type="PANTHER" id="PTHR23062">
    <property type="entry name" value="HYPOTHETICAL PROTEIN C.ELEGANS"/>
    <property type="match status" value="1"/>
</dbReference>
<dbReference type="WBParaSite" id="Csp11.Scaffold533.g3203.t1">
    <property type="protein sequence ID" value="Csp11.Scaffold533.g3203.t1"/>
    <property type="gene ID" value="Csp11.Scaffold533.g3203"/>
</dbReference>
<dbReference type="Proteomes" id="UP000095282">
    <property type="component" value="Unplaced"/>
</dbReference>
<sequence>MRGNSMVIQHLQISFDKSVGSHMPDPSLGYGDNSTGSDVFNVLQKFLSTNQTTLCGSLVYIMTKRFPNDIDISNIIKNLRDNHIFVYIIAEYPSTGGTNPHALFEVASRTNGYCMFMNGLLKSEWWTDAVFWEVYQFVAQKYVVSGKGRIEVPLFKTPDPYPGRGETATLFMTTQDHVPDGDLVSLNYTIASVDGTYSHHSENTSVSFGTGIADHVPLNGVVDYKWTIDYHYSSNEKQVIEVRLYSRYYHDFLPFSD</sequence>
<protein>
    <submittedName>
        <fullName evidence="3">PKD domain-containing protein</fullName>
    </submittedName>
</protein>
<accession>A0A1I7T7M3</accession>
<dbReference type="GO" id="GO:0045087">
    <property type="term" value="P:innate immune response"/>
    <property type="evidence" value="ECO:0007669"/>
    <property type="project" value="TreeGrafter"/>
</dbReference>
<feature type="domain" description="DUF7154" evidence="1">
    <location>
        <begin position="140"/>
        <end position="246"/>
    </location>
</feature>
<proteinExistence type="predicted"/>
<dbReference type="InterPro" id="IPR055578">
    <property type="entry name" value="DUF7154"/>
</dbReference>
<dbReference type="PANTHER" id="PTHR23062:SF3">
    <property type="entry name" value="ANF_RECEPTOR DOMAIN-CONTAINING PROTEIN-RELATED"/>
    <property type="match status" value="1"/>
</dbReference>
<dbReference type="Pfam" id="PF23673">
    <property type="entry name" value="DUF7154"/>
    <property type="match status" value="1"/>
</dbReference>
<organism evidence="2 3">
    <name type="scientific">Caenorhabditis tropicalis</name>
    <dbReference type="NCBI Taxonomy" id="1561998"/>
    <lineage>
        <taxon>Eukaryota</taxon>
        <taxon>Metazoa</taxon>
        <taxon>Ecdysozoa</taxon>
        <taxon>Nematoda</taxon>
        <taxon>Chromadorea</taxon>
        <taxon>Rhabditida</taxon>
        <taxon>Rhabditina</taxon>
        <taxon>Rhabditomorpha</taxon>
        <taxon>Rhabditoidea</taxon>
        <taxon>Rhabditidae</taxon>
        <taxon>Peloderinae</taxon>
        <taxon>Caenorhabditis</taxon>
    </lineage>
</organism>
<evidence type="ECO:0000259" key="1">
    <source>
        <dbReference type="Pfam" id="PF23673"/>
    </source>
</evidence>